<reference evidence="1" key="1">
    <citation type="journal article" date="2014" name="Front. Microbiol.">
        <title>High frequency of phylogenetically diverse reductive dehalogenase-homologous genes in deep subseafloor sedimentary metagenomes.</title>
        <authorList>
            <person name="Kawai M."/>
            <person name="Futagami T."/>
            <person name="Toyoda A."/>
            <person name="Takaki Y."/>
            <person name="Nishi S."/>
            <person name="Hori S."/>
            <person name="Arai W."/>
            <person name="Tsubouchi T."/>
            <person name="Morono Y."/>
            <person name="Uchiyama I."/>
            <person name="Ito T."/>
            <person name="Fujiyama A."/>
            <person name="Inagaki F."/>
            <person name="Takami H."/>
        </authorList>
    </citation>
    <scope>NUCLEOTIDE SEQUENCE</scope>
    <source>
        <strain evidence="1">Expedition CK06-06</strain>
    </source>
</reference>
<gene>
    <name evidence="1" type="ORF">S06H3_37192</name>
</gene>
<protein>
    <submittedName>
        <fullName evidence="1">Uncharacterized protein</fullName>
    </submittedName>
</protein>
<name>X1MUA1_9ZZZZ</name>
<sequence>PPIPVNIEQIPTKIPTEKKTFKRGEAFFIVTTIYSFPSHPFRILFYTPQGL</sequence>
<organism evidence="1">
    <name type="scientific">marine sediment metagenome</name>
    <dbReference type="NCBI Taxonomy" id="412755"/>
    <lineage>
        <taxon>unclassified sequences</taxon>
        <taxon>metagenomes</taxon>
        <taxon>ecological metagenomes</taxon>
    </lineage>
</organism>
<accession>X1MUA1</accession>
<evidence type="ECO:0000313" key="1">
    <source>
        <dbReference type="EMBL" id="GAI21581.1"/>
    </source>
</evidence>
<dbReference type="EMBL" id="BARV01022573">
    <property type="protein sequence ID" value="GAI21581.1"/>
    <property type="molecule type" value="Genomic_DNA"/>
</dbReference>
<comment type="caution">
    <text evidence="1">The sequence shown here is derived from an EMBL/GenBank/DDBJ whole genome shotgun (WGS) entry which is preliminary data.</text>
</comment>
<proteinExistence type="predicted"/>
<dbReference type="AlphaFoldDB" id="X1MUA1"/>
<feature type="non-terminal residue" evidence="1">
    <location>
        <position position="1"/>
    </location>
</feature>